<proteinExistence type="predicted"/>
<comment type="caution">
    <text evidence="1">The sequence shown here is derived from an EMBL/GenBank/DDBJ whole genome shotgun (WGS) entry which is preliminary data.</text>
</comment>
<dbReference type="STRING" id="1844.UG56_014505"/>
<dbReference type="AlphaFoldDB" id="A0A1J4N5V4"/>
<name>A0A1J4N5V4_9ACTN</name>
<keyword evidence="2" id="KW-1185">Reference proteome</keyword>
<dbReference type="Proteomes" id="UP000033772">
    <property type="component" value="Unassembled WGS sequence"/>
</dbReference>
<gene>
    <name evidence="1" type="ORF">UG56_014505</name>
</gene>
<protein>
    <submittedName>
        <fullName evidence="1">Uncharacterized protein</fullName>
    </submittedName>
</protein>
<accession>A0A1J4N5V4</accession>
<evidence type="ECO:0000313" key="1">
    <source>
        <dbReference type="EMBL" id="OIJ26008.1"/>
    </source>
</evidence>
<dbReference type="EMBL" id="JZDQ02000019">
    <property type="protein sequence ID" value="OIJ26008.1"/>
    <property type="molecule type" value="Genomic_DNA"/>
</dbReference>
<organism evidence="1 2">
    <name type="scientific">Nocardioides luteus</name>
    <dbReference type="NCBI Taxonomy" id="1844"/>
    <lineage>
        <taxon>Bacteria</taxon>
        <taxon>Bacillati</taxon>
        <taxon>Actinomycetota</taxon>
        <taxon>Actinomycetes</taxon>
        <taxon>Propionibacteriales</taxon>
        <taxon>Nocardioidaceae</taxon>
        <taxon>Nocardioides</taxon>
    </lineage>
</organism>
<sequence length="88" mass="10047">MYKYAKNKKGLDPLGNIWNAVPGNTYFMDWDGDNVINHVTAVTARTSRGTPRISQKTANRHNMLLTTWKAKVDGSHPKVKWYGLRRTS</sequence>
<evidence type="ECO:0000313" key="2">
    <source>
        <dbReference type="Proteomes" id="UP000033772"/>
    </source>
</evidence>
<reference evidence="1" key="1">
    <citation type="submission" date="2016-10" db="EMBL/GenBank/DDBJ databases">
        <title>Draft Genome Sequence of Nocardioides luteus Strain BAFB, an Alkane-Degrading Bacterium Isolated from JP-7 Polluted Soil.</title>
        <authorList>
            <person name="Brown L."/>
            <person name="Ruiz O.N."/>
            <person name="Gunasekera T."/>
        </authorList>
    </citation>
    <scope>NUCLEOTIDE SEQUENCE [LARGE SCALE GENOMIC DNA]</scope>
    <source>
        <strain evidence="1">BAFB</strain>
    </source>
</reference>